<gene>
    <name evidence="5" type="ORF">IQ782_09075</name>
</gene>
<organism evidence="5 6">
    <name type="scientific">Salipiger mangrovisoli</name>
    <dbReference type="NCBI Taxonomy" id="2865933"/>
    <lineage>
        <taxon>Bacteria</taxon>
        <taxon>Pseudomonadati</taxon>
        <taxon>Pseudomonadota</taxon>
        <taxon>Alphaproteobacteria</taxon>
        <taxon>Rhodobacterales</taxon>
        <taxon>Roseobacteraceae</taxon>
        <taxon>Salipiger</taxon>
    </lineage>
</organism>
<dbReference type="Gene3D" id="3.50.30.40">
    <property type="entry name" value="Ribonuclease E inhibitor RraA/RraA-like"/>
    <property type="match status" value="1"/>
</dbReference>
<dbReference type="PANTHER" id="PTHR33254">
    <property type="entry name" value="4-HYDROXY-4-METHYL-2-OXOGLUTARATE ALDOLASE 3-RELATED"/>
    <property type="match status" value="1"/>
</dbReference>
<name>A0ABR9X0B5_9RHOB</name>
<evidence type="ECO:0000313" key="6">
    <source>
        <dbReference type="Proteomes" id="UP000607796"/>
    </source>
</evidence>
<proteinExistence type="predicted"/>
<protein>
    <recommendedName>
        <fullName evidence="2">Putative 4-hydroxy-4-methyl-2-oxoglutarate aldolase</fullName>
    </recommendedName>
    <alternativeName>
        <fullName evidence="3">Regulator of ribonuclease activity homolog</fullName>
    </alternativeName>
    <alternativeName>
        <fullName evidence="4">RraA-like protein</fullName>
    </alternativeName>
</protein>
<dbReference type="InterPro" id="IPR005493">
    <property type="entry name" value="RraA/RraA-like"/>
</dbReference>
<keyword evidence="6" id="KW-1185">Reference proteome</keyword>
<dbReference type="Proteomes" id="UP000607796">
    <property type="component" value="Unassembled WGS sequence"/>
</dbReference>
<dbReference type="EMBL" id="JADFFK010000005">
    <property type="protein sequence ID" value="MBE9636987.1"/>
    <property type="molecule type" value="Genomic_DNA"/>
</dbReference>
<evidence type="ECO:0000256" key="1">
    <source>
        <dbReference type="ARBA" id="ARBA00001968"/>
    </source>
</evidence>
<dbReference type="CDD" id="cd16841">
    <property type="entry name" value="RraA_family"/>
    <property type="match status" value="1"/>
</dbReference>
<evidence type="ECO:0000256" key="3">
    <source>
        <dbReference type="ARBA" id="ARBA00029596"/>
    </source>
</evidence>
<comment type="caution">
    <text evidence="5">The sequence shown here is derived from an EMBL/GenBank/DDBJ whole genome shotgun (WGS) entry which is preliminary data.</text>
</comment>
<dbReference type="RefSeq" id="WP_194134298.1">
    <property type="nucleotide sequence ID" value="NZ_JADFFK010000005.1"/>
</dbReference>
<evidence type="ECO:0000256" key="4">
    <source>
        <dbReference type="ARBA" id="ARBA00030169"/>
    </source>
</evidence>
<evidence type="ECO:0000313" key="5">
    <source>
        <dbReference type="EMBL" id="MBE9636987.1"/>
    </source>
</evidence>
<dbReference type="PANTHER" id="PTHR33254:SF4">
    <property type="entry name" value="4-HYDROXY-4-METHYL-2-OXOGLUTARATE ALDOLASE 3-RELATED"/>
    <property type="match status" value="1"/>
</dbReference>
<sequence length="203" mass="20881">MLPDLSGIETATLGRFLRVGFMAPSIQALLPDRRIFGPALTVRLPGPDGSALVEALSSAAPGEVIVIDRCGDLRHACFGAVAGHAARARGVAGVVIDGFVSDRAALEAIGLPVWCRGRSPLSTRLRNLAGEVGGLISCGGATVSRGDIVLADENGVLVLDPAEAARHAATARRLKQEEAEIIRRLEAGETLASVTACLAGTSV</sequence>
<accession>A0ABR9X0B5</accession>
<dbReference type="SUPFAM" id="SSF89562">
    <property type="entry name" value="RraA-like"/>
    <property type="match status" value="1"/>
</dbReference>
<evidence type="ECO:0000256" key="2">
    <source>
        <dbReference type="ARBA" id="ARBA00016549"/>
    </source>
</evidence>
<dbReference type="Pfam" id="PF03737">
    <property type="entry name" value="RraA-like"/>
    <property type="match status" value="1"/>
</dbReference>
<dbReference type="InterPro" id="IPR036704">
    <property type="entry name" value="RraA/RraA-like_sf"/>
</dbReference>
<reference evidence="5 6" key="1">
    <citation type="journal article" date="2021" name="Int. J. Syst. Evol. Microbiol.">
        <title>Salipiger mangrovisoli sp. nov., isolated from mangrove soil and the proposal for the reclassification of Paraphaeobacter pallidus as Salipiger pallidus comb. nov.</title>
        <authorList>
            <person name="Du J."/>
            <person name="Liu Y."/>
            <person name="Pei T."/>
            <person name="Deng M.R."/>
            <person name="Zhu H."/>
        </authorList>
    </citation>
    <scope>NUCLEOTIDE SEQUENCE [LARGE SCALE GENOMIC DNA]</scope>
    <source>
        <strain evidence="5 6">6D45A</strain>
    </source>
</reference>
<comment type="cofactor">
    <cofactor evidence="1">
        <name>a divalent metal cation</name>
        <dbReference type="ChEBI" id="CHEBI:60240"/>
    </cofactor>
</comment>